<proteinExistence type="predicted"/>
<dbReference type="InterPro" id="IPR000980">
    <property type="entry name" value="SH2"/>
</dbReference>
<dbReference type="PANTHER" id="PTHR15832:SF2">
    <property type="entry name" value="SH2 DOMAIN-CONTAINING PROTEIN"/>
    <property type="match status" value="1"/>
</dbReference>
<protein>
    <recommendedName>
        <fullName evidence="3">SH2 domain-containing protein</fullName>
    </recommendedName>
</protein>
<gene>
    <name evidence="4" type="ORF">HAZT_HAZT008854</name>
</gene>
<dbReference type="CDD" id="cd00173">
    <property type="entry name" value="SH2"/>
    <property type="match status" value="1"/>
</dbReference>
<feature type="domain" description="SH2" evidence="3">
    <location>
        <begin position="529"/>
        <end position="628"/>
    </location>
</feature>
<dbReference type="Pfam" id="PF00017">
    <property type="entry name" value="SH2"/>
    <property type="match status" value="1"/>
</dbReference>
<dbReference type="EMBL" id="JQDR03001382">
    <property type="protein sequence ID" value="KAA0203546.1"/>
    <property type="molecule type" value="Genomic_DNA"/>
</dbReference>
<feature type="compositionally biased region" description="Low complexity" evidence="2">
    <location>
        <begin position="70"/>
        <end position="83"/>
    </location>
</feature>
<dbReference type="InterPro" id="IPR036860">
    <property type="entry name" value="SH2_dom_sf"/>
</dbReference>
<reference evidence="4" key="1">
    <citation type="submission" date="2014-08" db="EMBL/GenBank/DDBJ databases">
        <authorList>
            <person name="Murali S."/>
            <person name="Richards S."/>
            <person name="Bandaranaike D."/>
            <person name="Bellair M."/>
            <person name="Blankenburg K."/>
            <person name="Chao H."/>
            <person name="Dinh H."/>
            <person name="Doddapaneni H."/>
            <person name="Dugan-Rocha S."/>
            <person name="Elkadiri S."/>
            <person name="Gnanaolivu R."/>
            <person name="Hughes D."/>
            <person name="Lee S."/>
            <person name="Li M."/>
            <person name="Ming W."/>
            <person name="Munidasa M."/>
            <person name="Muniz J."/>
            <person name="Nguyen L."/>
            <person name="Osuji N."/>
            <person name="Pu L.-L."/>
            <person name="Puazo M."/>
            <person name="Skinner E."/>
            <person name="Qu C."/>
            <person name="Quiroz J."/>
            <person name="Raj R."/>
            <person name="Weissenberger G."/>
            <person name="Xin Y."/>
            <person name="Zou X."/>
            <person name="Han Y."/>
            <person name="Worley K."/>
            <person name="Muzny D."/>
            <person name="Gibbs R."/>
        </authorList>
    </citation>
    <scope>NUCLEOTIDE SEQUENCE</scope>
    <source>
        <strain evidence="4">HAZT.00-mixed</strain>
        <tissue evidence="4">Whole organism</tissue>
    </source>
</reference>
<sequence length="661" mass="71720">MEVEKFDSKYLRAISNYLKDFIFFIYVQAEELKSILGHAFRLAYAAHLQKAAGLHDYPGSTPPPSPPPLNTNTTTNTPGSSHPLHQHSSSHHHLSGGSWSSRRQMTASHSSSSPSSSQRLQQLTSSSSTSSSLKDNGGYSTSNNNAINNTNNLSGLNNNSEKLSSRLFPHDALTHTHIDQRPCDHACLASNCLEGREQSHISMRTPAPLPALAGLCHALDSPDSDTSNRRVPRYINFHLICKFVAFVSIIYPYVSMNIPTDHNSTHRLLDKPPLLKQFSVPPSEDAPPPPSSSPPSHLVHSSPHSSPSHLVAFSPHSSNNNITNNLNSGGGGQGYVNEASKDRGRNSSESCMNHCSGSSSSSFVHNIAPSETDGCSSTSHSLDQSMNSPLHAIIHSSHSPLHSVHSSHSPFHATLSQSNAPSPLASNSPLNSHSPFHSNSPLHSNFSHHSSSCPSPPPLPERCDSLTAPDEPHLRAAAWFQAGIPRYVPGRHPKVRSRPASLGAFQAGIPRCVPGRHPKVRSRQASQGAFQAGIPREIALEVLGQEPLGAFLVRESSSKPGCYALSLRVPTDFASTGIAHYLIVKTSRGYRIKGFTKEFPTLRTLITHHSVMPELLPVPLLLTRHNPAYNQNGDSNSDCQQEDQDYSTLADFRKMMADLNI</sequence>
<dbReference type="PANTHER" id="PTHR15832">
    <property type="entry name" value="SHC (SRC HOMOLOGY DOMAIN C-TERMINAL) ADAPTOR HOMOLOG"/>
    <property type="match status" value="1"/>
</dbReference>
<feature type="compositionally biased region" description="Low complexity" evidence="2">
    <location>
        <begin position="294"/>
        <end position="327"/>
    </location>
</feature>
<evidence type="ECO:0000259" key="3">
    <source>
        <dbReference type="PROSITE" id="PS50001"/>
    </source>
</evidence>
<feature type="compositionally biased region" description="Pro residues" evidence="2">
    <location>
        <begin position="284"/>
        <end position="293"/>
    </location>
</feature>
<feature type="region of interest" description="Disordered" evidence="2">
    <location>
        <begin position="275"/>
        <end position="355"/>
    </location>
</feature>
<feature type="compositionally biased region" description="Pro residues" evidence="2">
    <location>
        <begin position="60"/>
        <end position="69"/>
    </location>
</feature>
<feature type="region of interest" description="Disordered" evidence="2">
    <location>
        <begin position="398"/>
        <end position="468"/>
    </location>
</feature>
<dbReference type="PRINTS" id="PR00401">
    <property type="entry name" value="SH2DOMAIN"/>
</dbReference>
<evidence type="ECO:0000256" key="1">
    <source>
        <dbReference type="PROSITE-ProRule" id="PRU00191"/>
    </source>
</evidence>
<accession>A0A6A0HCP8</accession>
<dbReference type="OrthoDB" id="10013007at2759"/>
<dbReference type="AlphaFoldDB" id="A0A6A0HCP8"/>
<reference evidence="4" key="3">
    <citation type="submission" date="2019-06" db="EMBL/GenBank/DDBJ databases">
        <authorList>
            <person name="Poynton C."/>
            <person name="Hasenbein S."/>
            <person name="Benoit J.B."/>
            <person name="Sepulveda M.S."/>
            <person name="Poelchau M.F."/>
            <person name="Murali S.C."/>
            <person name="Chen S."/>
            <person name="Glastad K.M."/>
            <person name="Werren J.H."/>
            <person name="Vineis J.H."/>
            <person name="Bowen J.L."/>
            <person name="Friedrich M."/>
            <person name="Jones J."/>
            <person name="Robertson H.M."/>
            <person name="Feyereisen R."/>
            <person name="Mechler-Hickson A."/>
            <person name="Mathers N."/>
            <person name="Lee C.E."/>
            <person name="Colbourne J.K."/>
            <person name="Biales A."/>
            <person name="Johnston J.S."/>
            <person name="Wellborn G.A."/>
            <person name="Rosendale A.J."/>
            <person name="Cridge A.G."/>
            <person name="Munoz-Torres M.C."/>
            <person name="Bain P.A."/>
            <person name="Manny A.R."/>
            <person name="Major K.M."/>
            <person name="Lambert F.N."/>
            <person name="Vulpe C.D."/>
            <person name="Tuck P."/>
            <person name="Blalock B.J."/>
            <person name="Lin Y.-Y."/>
            <person name="Smith M.E."/>
            <person name="Ochoa-Acuna H."/>
            <person name="Chen M.-J.M."/>
            <person name="Childers C.P."/>
            <person name="Qu J."/>
            <person name="Dugan S."/>
            <person name="Lee S.L."/>
            <person name="Chao H."/>
            <person name="Dinh H."/>
            <person name="Han Y."/>
            <person name="Doddapaneni H."/>
            <person name="Worley K.C."/>
            <person name="Muzny D.M."/>
            <person name="Gibbs R.A."/>
            <person name="Richards S."/>
        </authorList>
    </citation>
    <scope>NUCLEOTIDE SEQUENCE</scope>
    <source>
        <strain evidence="4">HAZT.00-mixed</strain>
        <tissue evidence="4">Whole organism</tissue>
    </source>
</reference>
<name>A0A6A0HCP8_HYAAZ</name>
<feature type="compositionally biased region" description="Basic residues" evidence="2">
    <location>
        <begin position="84"/>
        <end position="94"/>
    </location>
</feature>
<dbReference type="Gene3D" id="3.30.505.10">
    <property type="entry name" value="SH2 domain"/>
    <property type="match status" value="1"/>
</dbReference>
<dbReference type="Proteomes" id="UP000711488">
    <property type="component" value="Unassembled WGS sequence"/>
</dbReference>
<dbReference type="SMART" id="SM00252">
    <property type="entry name" value="SH2"/>
    <property type="match status" value="1"/>
</dbReference>
<feature type="compositionally biased region" description="Low complexity" evidence="2">
    <location>
        <begin position="140"/>
        <end position="158"/>
    </location>
</feature>
<reference evidence="4" key="2">
    <citation type="journal article" date="2018" name="Environ. Sci. Technol.">
        <title>The Toxicogenome of Hyalella azteca: A Model for Sediment Ecotoxicology and Evolutionary Toxicology.</title>
        <authorList>
            <person name="Poynton H.C."/>
            <person name="Hasenbein S."/>
            <person name="Benoit J.B."/>
            <person name="Sepulveda M.S."/>
            <person name="Poelchau M.F."/>
            <person name="Hughes D.S.T."/>
            <person name="Murali S.C."/>
            <person name="Chen S."/>
            <person name="Glastad K.M."/>
            <person name="Goodisman M.A.D."/>
            <person name="Werren J.H."/>
            <person name="Vineis J.H."/>
            <person name="Bowen J.L."/>
            <person name="Friedrich M."/>
            <person name="Jones J."/>
            <person name="Robertson H.M."/>
            <person name="Feyereisen R."/>
            <person name="Mechler-Hickson A."/>
            <person name="Mathers N."/>
            <person name="Lee C.E."/>
            <person name="Colbourne J.K."/>
            <person name="Biales A."/>
            <person name="Johnston J.S."/>
            <person name="Wellborn G.A."/>
            <person name="Rosendale A.J."/>
            <person name="Cridge A.G."/>
            <person name="Munoz-Torres M.C."/>
            <person name="Bain P.A."/>
            <person name="Manny A.R."/>
            <person name="Major K.M."/>
            <person name="Lambert F.N."/>
            <person name="Vulpe C.D."/>
            <person name="Tuck P."/>
            <person name="Blalock B.J."/>
            <person name="Lin Y.Y."/>
            <person name="Smith M.E."/>
            <person name="Ochoa-Acuna H."/>
            <person name="Chen M.M."/>
            <person name="Childers C.P."/>
            <person name="Qu J."/>
            <person name="Dugan S."/>
            <person name="Lee S.L."/>
            <person name="Chao H."/>
            <person name="Dinh H."/>
            <person name="Han Y."/>
            <person name="Doddapaneni H."/>
            <person name="Worley K.C."/>
            <person name="Muzny D.M."/>
            <person name="Gibbs R.A."/>
            <person name="Richards S."/>
        </authorList>
    </citation>
    <scope>NUCLEOTIDE SEQUENCE</scope>
    <source>
        <strain evidence="4">HAZT.00-mixed</strain>
        <tissue evidence="4">Whole organism</tissue>
    </source>
</reference>
<comment type="caution">
    <text evidence="4">The sequence shown here is derived from an EMBL/GenBank/DDBJ whole genome shotgun (WGS) entry which is preliminary data.</text>
</comment>
<feature type="compositionally biased region" description="Low complexity" evidence="2">
    <location>
        <begin position="398"/>
        <end position="453"/>
    </location>
</feature>
<feature type="region of interest" description="Disordered" evidence="2">
    <location>
        <begin position="55"/>
        <end position="158"/>
    </location>
</feature>
<feature type="compositionally biased region" description="Low complexity" evidence="2">
    <location>
        <begin position="95"/>
        <end position="133"/>
    </location>
</feature>
<evidence type="ECO:0000256" key="2">
    <source>
        <dbReference type="SAM" id="MobiDB-lite"/>
    </source>
</evidence>
<keyword evidence="1" id="KW-0727">SH2 domain</keyword>
<dbReference type="PROSITE" id="PS50001">
    <property type="entry name" value="SH2"/>
    <property type="match status" value="1"/>
</dbReference>
<organism evidence="4">
    <name type="scientific">Hyalella azteca</name>
    <name type="common">Amphipod</name>
    <dbReference type="NCBI Taxonomy" id="294128"/>
    <lineage>
        <taxon>Eukaryota</taxon>
        <taxon>Metazoa</taxon>
        <taxon>Ecdysozoa</taxon>
        <taxon>Arthropoda</taxon>
        <taxon>Crustacea</taxon>
        <taxon>Multicrustacea</taxon>
        <taxon>Malacostraca</taxon>
        <taxon>Eumalacostraca</taxon>
        <taxon>Peracarida</taxon>
        <taxon>Amphipoda</taxon>
        <taxon>Senticaudata</taxon>
        <taxon>Talitrida</taxon>
        <taxon>Talitroidea</taxon>
        <taxon>Hyalellidae</taxon>
        <taxon>Hyalella</taxon>
    </lineage>
</organism>
<evidence type="ECO:0000313" key="4">
    <source>
        <dbReference type="EMBL" id="KAA0203546.1"/>
    </source>
</evidence>
<dbReference type="SUPFAM" id="SSF55550">
    <property type="entry name" value="SH2 domain"/>
    <property type="match status" value="1"/>
</dbReference>